<gene>
    <name evidence="6" type="ordered locus">Mycch_4589</name>
</gene>
<dbReference type="PATRIC" id="fig|710421.3.peg.4579"/>
<evidence type="ECO:0000256" key="4">
    <source>
        <dbReference type="SAM" id="Phobius"/>
    </source>
</evidence>
<dbReference type="STRING" id="710421.Mycch_4589"/>
<protein>
    <submittedName>
        <fullName evidence="6">Putative xylanase/chitin deacetylase</fullName>
    </submittedName>
</protein>
<keyword evidence="6" id="KW-0119">Carbohydrate metabolism</keyword>
<dbReference type="Pfam" id="PF01522">
    <property type="entry name" value="Polysacc_deac_1"/>
    <property type="match status" value="1"/>
</dbReference>
<dbReference type="GO" id="GO:0016798">
    <property type="term" value="F:hydrolase activity, acting on glycosyl bonds"/>
    <property type="evidence" value="ECO:0007669"/>
    <property type="project" value="UniProtKB-KW"/>
</dbReference>
<evidence type="ECO:0000259" key="5">
    <source>
        <dbReference type="Pfam" id="PF01522"/>
    </source>
</evidence>
<dbReference type="EMBL" id="CP003053">
    <property type="protein sequence ID" value="AFM19291.1"/>
    <property type="molecule type" value="Genomic_DNA"/>
</dbReference>
<proteinExistence type="predicted"/>
<reference evidence="6 7" key="1">
    <citation type="submission" date="2012-06" db="EMBL/GenBank/DDBJ databases">
        <title>Complete sequence of chromosome of Mycobacterium chubuense NBB4.</title>
        <authorList>
            <consortium name="US DOE Joint Genome Institute"/>
            <person name="Lucas S."/>
            <person name="Han J."/>
            <person name="Lapidus A."/>
            <person name="Cheng J.-F."/>
            <person name="Goodwin L."/>
            <person name="Pitluck S."/>
            <person name="Peters L."/>
            <person name="Mikhailova N."/>
            <person name="Teshima H."/>
            <person name="Detter J.C."/>
            <person name="Han C."/>
            <person name="Tapia R."/>
            <person name="Land M."/>
            <person name="Hauser L."/>
            <person name="Kyrpides N."/>
            <person name="Ivanova N."/>
            <person name="Pagani I."/>
            <person name="Mattes T."/>
            <person name="Holmes A."/>
            <person name="Rutledge P."/>
            <person name="Paulsen I."/>
            <person name="Coleman N."/>
            <person name="Woyke T."/>
        </authorList>
    </citation>
    <scope>NUCLEOTIDE SEQUENCE [LARGE SCALE GENOMIC DNA]</scope>
    <source>
        <strain evidence="6 7">NBB4</strain>
    </source>
</reference>
<dbReference type="KEGG" id="mcb:Mycch_4589"/>
<feature type="region of interest" description="Disordered" evidence="3">
    <location>
        <begin position="357"/>
        <end position="378"/>
    </location>
</feature>
<name>I4BPT4_MYCCN</name>
<dbReference type="InterPro" id="IPR011330">
    <property type="entry name" value="Glyco_hydro/deAcase_b/a-brl"/>
</dbReference>
<dbReference type="Gene3D" id="3.20.20.370">
    <property type="entry name" value="Glycoside hydrolase/deacetylase"/>
    <property type="match status" value="1"/>
</dbReference>
<keyword evidence="6" id="KW-0378">Hydrolase</keyword>
<keyword evidence="6" id="KW-0624">Polysaccharide degradation</keyword>
<evidence type="ECO:0000313" key="6">
    <source>
        <dbReference type="EMBL" id="AFM19291.1"/>
    </source>
</evidence>
<keyword evidence="6" id="KW-0858">Xylan degradation</keyword>
<keyword evidence="4" id="KW-0472">Membrane</keyword>
<evidence type="ECO:0000256" key="1">
    <source>
        <dbReference type="ARBA" id="ARBA00004613"/>
    </source>
</evidence>
<dbReference type="PANTHER" id="PTHR34216">
    <property type="match status" value="1"/>
</dbReference>
<keyword evidence="4" id="KW-1133">Transmembrane helix</keyword>
<dbReference type="PANTHER" id="PTHR34216:SF3">
    <property type="entry name" value="POLY-BETA-1,6-N-ACETYL-D-GLUCOSAMINE N-DEACETYLASE"/>
    <property type="match status" value="1"/>
</dbReference>
<organism evidence="6 7">
    <name type="scientific">Mycolicibacterium chubuense (strain NBB4)</name>
    <name type="common">Mycobacterium chubuense</name>
    <dbReference type="NCBI Taxonomy" id="710421"/>
    <lineage>
        <taxon>Bacteria</taxon>
        <taxon>Bacillati</taxon>
        <taxon>Actinomycetota</taxon>
        <taxon>Actinomycetes</taxon>
        <taxon>Mycobacteriales</taxon>
        <taxon>Mycobacteriaceae</taxon>
        <taxon>Mycolicibacterium</taxon>
    </lineage>
</organism>
<keyword evidence="6" id="KW-0326">Glycosidase</keyword>
<dbReference type="InterPro" id="IPR051398">
    <property type="entry name" value="Polysacch_Deacetylase"/>
</dbReference>
<sequence>MVTSAGNRVAAWPTRCAHGSIRAFFAVLTIALIATPFGVAWYLHVLGLQVSEQHSVPPTALTPDQRALATAVDAGLPSHAPPVVLAYHDIRPVTAGGTDSDRVRDSRHHFVVTPEAFDAQLAALDAAGYTSISSDQYVDYLAGGEVPKRSVLITFDDGTHGLWTYADRILERHGMRAVSFLITGNVGANRPYYLSWQEIERMARSGRWDFQSHTRKMHARMPVDRAGTLASEMTHRRWLSGQNRLETSGEFEAKIRKDLRGSIQDIADHGLPRPTLFAFPFSEGYNDNGDSRDPEAATIAMSVIREMFAGALNNAPPLPLPPGARAVAHGMAGRIELNIDSTPEELLTAVRARTPVTPAQAAPSARPDLWTKLSDDGTSAPVRADDEKLRFLGRDRWQGIAFGRWATADWASYSVSLTMRGLSAEGVGNAALIARVGSGNEVSAQVSAGYLRVSTGLGTNQRIVGDLPLTARDDHTVAMQVSPRVVEVVLDGLPMLSVPASGGPDGYGGIGLSSSRTMESAPWPVFADLSVATGPDLPNVRSGVGIPIRG</sequence>
<dbReference type="AlphaFoldDB" id="I4BPT4"/>
<keyword evidence="2" id="KW-0732">Signal</keyword>
<accession>I4BPT4</accession>
<dbReference type="Proteomes" id="UP000006057">
    <property type="component" value="Chromosome"/>
</dbReference>
<evidence type="ECO:0000256" key="3">
    <source>
        <dbReference type="SAM" id="MobiDB-lite"/>
    </source>
</evidence>
<feature type="transmembrane region" description="Helical" evidence="4">
    <location>
        <begin position="21"/>
        <end position="43"/>
    </location>
</feature>
<dbReference type="CDD" id="cd10918">
    <property type="entry name" value="CE4_NodB_like_5s_6s"/>
    <property type="match status" value="1"/>
</dbReference>
<comment type="subcellular location">
    <subcellularLocation>
        <location evidence="1">Secreted</location>
    </subcellularLocation>
</comment>
<dbReference type="GO" id="GO:0045493">
    <property type="term" value="P:xylan catabolic process"/>
    <property type="evidence" value="ECO:0007669"/>
    <property type="project" value="UniProtKB-KW"/>
</dbReference>
<feature type="domain" description="NodB homology" evidence="5">
    <location>
        <begin position="144"/>
        <end position="287"/>
    </location>
</feature>
<dbReference type="GO" id="GO:0016810">
    <property type="term" value="F:hydrolase activity, acting on carbon-nitrogen (but not peptide) bonds"/>
    <property type="evidence" value="ECO:0007669"/>
    <property type="project" value="InterPro"/>
</dbReference>
<evidence type="ECO:0000313" key="7">
    <source>
        <dbReference type="Proteomes" id="UP000006057"/>
    </source>
</evidence>
<keyword evidence="4" id="KW-0812">Transmembrane</keyword>
<dbReference type="InterPro" id="IPR002509">
    <property type="entry name" value="NODB_dom"/>
</dbReference>
<keyword evidence="7" id="KW-1185">Reference proteome</keyword>
<dbReference type="HOGENOM" id="CLU_024050_0_0_11"/>
<evidence type="ECO:0000256" key="2">
    <source>
        <dbReference type="ARBA" id="ARBA00022729"/>
    </source>
</evidence>
<dbReference type="GO" id="GO:0005576">
    <property type="term" value="C:extracellular region"/>
    <property type="evidence" value="ECO:0007669"/>
    <property type="project" value="UniProtKB-SubCell"/>
</dbReference>
<dbReference type="SUPFAM" id="SSF88713">
    <property type="entry name" value="Glycoside hydrolase/deacetylase"/>
    <property type="match status" value="1"/>
</dbReference>
<dbReference type="eggNOG" id="COG0726">
    <property type="taxonomic scope" value="Bacteria"/>
</dbReference>